<organism evidence="1 2">
    <name type="scientific">Operophtera brumata</name>
    <name type="common">Winter moth</name>
    <name type="synonym">Phalaena brumata</name>
    <dbReference type="NCBI Taxonomy" id="104452"/>
    <lineage>
        <taxon>Eukaryota</taxon>
        <taxon>Metazoa</taxon>
        <taxon>Ecdysozoa</taxon>
        <taxon>Arthropoda</taxon>
        <taxon>Hexapoda</taxon>
        <taxon>Insecta</taxon>
        <taxon>Pterygota</taxon>
        <taxon>Neoptera</taxon>
        <taxon>Endopterygota</taxon>
        <taxon>Lepidoptera</taxon>
        <taxon>Glossata</taxon>
        <taxon>Ditrysia</taxon>
        <taxon>Geometroidea</taxon>
        <taxon>Geometridae</taxon>
        <taxon>Larentiinae</taxon>
        <taxon>Operophtera</taxon>
    </lineage>
</organism>
<accession>A0A0L7KNA1</accession>
<feature type="non-terminal residue" evidence="1">
    <location>
        <position position="35"/>
    </location>
</feature>
<dbReference type="AlphaFoldDB" id="A0A0L7KNA1"/>
<name>A0A0L7KNA1_OPEBR</name>
<comment type="caution">
    <text evidence="1">The sequence shown here is derived from an EMBL/GenBank/DDBJ whole genome shotgun (WGS) entry which is preliminary data.</text>
</comment>
<sequence length="35" mass="3753">MVAALKLIASVSREDPAACASVCENLQWDAVNVMF</sequence>
<dbReference type="Proteomes" id="UP000037510">
    <property type="component" value="Unassembled WGS sequence"/>
</dbReference>
<dbReference type="EMBL" id="JTDY01008069">
    <property type="protein sequence ID" value="KOB64763.1"/>
    <property type="molecule type" value="Genomic_DNA"/>
</dbReference>
<reference evidence="1 2" key="1">
    <citation type="journal article" date="2015" name="Genome Biol. Evol.">
        <title>The genome of winter moth (Operophtera brumata) provides a genomic perspective on sexual dimorphism and phenology.</title>
        <authorList>
            <person name="Derks M.F."/>
            <person name="Smit S."/>
            <person name="Salis L."/>
            <person name="Schijlen E."/>
            <person name="Bossers A."/>
            <person name="Mateman C."/>
            <person name="Pijl A.S."/>
            <person name="de Ridder D."/>
            <person name="Groenen M.A."/>
            <person name="Visser M.E."/>
            <person name="Megens H.J."/>
        </authorList>
    </citation>
    <scope>NUCLEOTIDE SEQUENCE [LARGE SCALE GENOMIC DNA]</scope>
    <source>
        <strain evidence="1">WM2013NL</strain>
        <tissue evidence="1">Head and thorax</tissue>
    </source>
</reference>
<protein>
    <submittedName>
        <fullName evidence="1">Uncharacterized protein</fullName>
    </submittedName>
</protein>
<evidence type="ECO:0000313" key="1">
    <source>
        <dbReference type="EMBL" id="KOB64763.1"/>
    </source>
</evidence>
<gene>
    <name evidence="1" type="ORF">OBRU01_23707</name>
</gene>
<evidence type="ECO:0000313" key="2">
    <source>
        <dbReference type="Proteomes" id="UP000037510"/>
    </source>
</evidence>
<keyword evidence="2" id="KW-1185">Reference proteome</keyword>
<proteinExistence type="predicted"/>